<dbReference type="SUPFAM" id="SSF50156">
    <property type="entry name" value="PDZ domain-like"/>
    <property type="match status" value="1"/>
</dbReference>
<feature type="non-terminal residue" evidence="2">
    <location>
        <position position="64"/>
    </location>
</feature>
<evidence type="ECO:0000313" key="2">
    <source>
        <dbReference type="EMBL" id="VBB32979.1"/>
    </source>
</evidence>
<feature type="non-terminal residue" evidence="2">
    <location>
        <position position="1"/>
    </location>
</feature>
<dbReference type="InterPro" id="IPR041489">
    <property type="entry name" value="PDZ_6"/>
</dbReference>
<dbReference type="EMBL" id="UPTC01002055">
    <property type="protein sequence ID" value="VBB32979.1"/>
    <property type="molecule type" value="Genomic_DNA"/>
</dbReference>
<dbReference type="InterPro" id="IPR036034">
    <property type="entry name" value="PDZ_sf"/>
</dbReference>
<sequence>MVIRNVCLMGGLPWGLRFEPFPNGRIRVTQVLPNGRADQEGVRIGDIVETINGQHCTSYKMLNV</sequence>
<dbReference type="InterPro" id="IPR001478">
    <property type="entry name" value="PDZ"/>
</dbReference>
<dbReference type="PROSITE" id="PS50106">
    <property type="entry name" value="PDZ"/>
    <property type="match status" value="1"/>
</dbReference>
<evidence type="ECO:0000313" key="3">
    <source>
        <dbReference type="Proteomes" id="UP000276991"/>
    </source>
</evidence>
<feature type="domain" description="PDZ" evidence="1">
    <location>
        <begin position="10"/>
        <end position="64"/>
    </location>
</feature>
<dbReference type="AlphaFoldDB" id="A0A498SME1"/>
<gene>
    <name evidence="2" type="ORF">NAV_LOCUS7770</name>
</gene>
<protein>
    <recommendedName>
        <fullName evidence="1">PDZ domain-containing protein</fullName>
    </recommendedName>
</protein>
<organism evidence="2 3">
    <name type="scientific">Acanthocheilonema viteae</name>
    <name type="common">Filarial nematode worm</name>
    <name type="synonym">Dipetalonema viteae</name>
    <dbReference type="NCBI Taxonomy" id="6277"/>
    <lineage>
        <taxon>Eukaryota</taxon>
        <taxon>Metazoa</taxon>
        <taxon>Ecdysozoa</taxon>
        <taxon>Nematoda</taxon>
        <taxon>Chromadorea</taxon>
        <taxon>Rhabditida</taxon>
        <taxon>Spirurina</taxon>
        <taxon>Spiruromorpha</taxon>
        <taxon>Filarioidea</taxon>
        <taxon>Onchocercidae</taxon>
        <taxon>Acanthocheilonema</taxon>
    </lineage>
</organism>
<name>A0A498SME1_ACAVI</name>
<dbReference type="OrthoDB" id="5777582at2759"/>
<dbReference type="Gene3D" id="2.30.42.10">
    <property type="match status" value="1"/>
</dbReference>
<evidence type="ECO:0000259" key="1">
    <source>
        <dbReference type="PROSITE" id="PS50106"/>
    </source>
</evidence>
<accession>A0A498SME1</accession>
<dbReference type="Proteomes" id="UP000276991">
    <property type="component" value="Unassembled WGS sequence"/>
</dbReference>
<reference evidence="2 3" key="1">
    <citation type="submission" date="2018-08" db="EMBL/GenBank/DDBJ databases">
        <authorList>
            <person name="Laetsch R D."/>
            <person name="Stevens L."/>
            <person name="Kumar S."/>
            <person name="Blaxter L. M."/>
        </authorList>
    </citation>
    <scope>NUCLEOTIDE SEQUENCE [LARGE SCALE GENOMIC DNA]</scope>
</reference>
<proteinExistence type="predicted"/>
<keyword evidence="3" id="KW-1185">Reference proteome</keyword>
<dbReference type="Pfam" id="PF17820">
    <property type="entry name" value="PDZ_6"/>
    <property type="match status" value="1"/>
</dbReference>